<proteinExistence type="predicted"/>
<dbReference type="InterPro" id="IPR012349">
    <property type="entry name" value="Split_barrel_FMN-bd"/>
</dbReference>
<dbReference type="AlphaFoldDB" id="A0A316EK21"/>
<organism evidence="1 2">
    <name type="scientific">Actinoplanes xinjiangensis</name>
    <dbReference type="NCBI Taxonomy" id="512350"/>
    <lineage>
        <taxon>Bacteria</taxon>
        <taxon>Bacillati</taxon>
        <taxon>Actinomycetota</taxon>
        <taxon>Actinomycetes</taxon>
        <taxon>Micromonosporales</taxon>
        <taxon>Micromonosporaceae</taxon>
        <taxon>Actinoplanes</taxon>
    </lineage>
</organism>
<keyword evidence="2" id="KW-1185">Reference proteome</keyword>
<dbReference type="GO" id="GO:0016491">
    <property type="term" value="F:oxidoreductase activity"/>
    <property type="evidence" value="ECO:0007669"/>
    <property type="project" value="InterPro"/>
</dbReference>
<dbReference type="InterPro" id="IPR004378">
    <property type="entry name" value="F420H2_quin_Rdtase"/>
</dbReference>
<dbReference type="EMBL" id="QGGR01000034">
    <property type="protein sequence ID" value="PWK31240.1"/>
    <property type="molecule type" value="Genomic_DNA"/>
</dbReference>
<dbReference type="OrthoDB" id="3296989at2"/>
<dbReference type="RefSeq" id="WP_109602265.1">
    <property type="nucleotide sequence ID" value="NZ_BONA01000090.1"/>
</dbReference>
<dbReference type="Proteomes" id="UP000245697">
    <property type="component" value="Unassembled WGS sequence"/>
</dbReference>
<sequence>MATALRLPRWLPAVNRVVRVLSRLGLRLGTVHVLTVPGRRSGTPRPTPVSPLIVEGRRYLVAGLPDGDWARNVRAAGRGDLASGRRREHVRLTEITDGGTRRAVMRAFPAEVPHGVPFFVRIGLVATGGADEFEAAADRVAVFEIVTITS</sequence>
<gene>
    <name evidence="1" type="ORF">BC793_13456</name>
</gene>
<comment type="caution">
    <text evidence="1">The sequence shown here is derived from an EMBL/GenBank/DDBJ whole genome shotgun (WGS) entry which is preliminary data.</text>
</comment>
<dbReference type="Gene3D" id="2.30.110.10">
    <property type="entry name" value="Electron Transport, Fmn-binding Protein, Chain A"/>
    <property type="match status" value="1"/>
</dbReference>
<evidence type="ECO:0000313" key="2">
    <source>
        <dbReference type="Proteomes" id="UP000245697"/>
    </source>
</evidence>
<reference evidence="1 2" key="1">
    <citation type="submission" date="2018-05" db="EMBL/GenBank/DDBJ databases">
        <title>Genomic Encyclopedia of Archaeal and Bacterial Type Strains, Phase II (KMG-II): from individual species to whole genera.</title>
        <authorList>
            <person name="Goeker M."/>
        </authorList>
    </citation>
    <scope>NUCLEOTIDE SEQUENCE [LARGE SCALE GENOMIC DNA]</scope>
    <source>
        <strain evidence="1 2">DSM 45184</strain>
    </source>
</reference>
<name>A0A316EK21_9ACTN</name>
<accession>A0A316EK21</accession>
<protein>
    <submittedName>
        <fullName evidence="1">Deazaflavin-dependent oxidoreductase (Nitroreductase family)</fullName>
    </submittedName>
</protein>
<evidence type="ECO:0000313" key="1">
    <source>
        <dbReference type="EMBL" id="PWK31240.1"/>
    </source>
</evidence>
<dbReference type="Pfam" id="PF04075">
    <property type="entry name" value="F420H2_quin_red"/>
    <property type="match status" value="1"/>
</dbReference>